<evidence type="ECO:0000256" key="5">
    <source>
        <dbReference type="ARBA" id="ARBA00076740"/>
    </source>
</evidence>
<dbReference type="InterPro" id="IPR044861">
    <property type="entry name" value="IPNS-like_FE2OG_OXY"/>
</dbReference>
<dbReference type="InterPro" id="IPR005123">
    <property type="entry name" value="Oxoglu/Fe-dep_dioxygenase_dom"/>
</dbReference>
<dbReference type="STRING" id="74649.A0A2P6RKZ0"/>
<comment type="caution">
    <text evidence="8">The sequence shown here is derived from an EMBL/GenBank/DDBJ whole genome shotgun (WGS) entry which is preliminary data.</text>
</comment>
<dbReference type="Pfam" id="PF14226">
    <property type="entry name" value="DIOX_N"/>
    <property type="match status" value="1"/>
</dbReference>
<sequence length="298" mass="33531">MAFPVIDLNQFPDPEGYKRLREASEQWGCFRLVNHKIPLSLMSEMKKVVRSLLDLPTEIKKNNTDVIYGSGYVAPSKVNPLNEGLGLCYLGSSETVHTFCSQLGASSYQREVIEKYAEAVYEQMMDLGDKLAQSFELQSDFLKEWLCQFRFNKYNFTSESVGSPGLELHTDSGFLTILQDDESVGGLEVMDRQSGALVPVDPCPGTFVVNVGDTAKAWSNGRLCNGRHRVQCKEGSVRVSIAFLLLGPKEEAVEAPLEFVDSEHPRLYVPFTYEEFRMIRLSKHLRDGDALELVRIKS</sequence>
<keyword evidence="6 8" id="KW-0560">Oxidoreductase</keyword>
<dbReference type="Gene3D" id="2.60.120.330">
    <property type="entry name" value="B-lactam Antibiotic, Isopenicillin N Synthase, Chain"/>
    <property type="match status" value="1"/>
</dbReference>
<keyword evidence="2 6" id="KW-0408">Iron</keyword>
<evidence type="ECO:0000313" key="8">
    <source>
        <dbReference type="EMBL" id="PRQ47108.1"/>
    </source>
</evidence>
<keyword evidence="8" id="KW-0223">Dioxygenase</keyword>
<dbReference type="EMBL" id="PDCK01000040">
    <property type="protein sequence ID" value="PRQ47108.1"/>
    <property type="molecule type" value="Genomic_DNA"/>
</dbReference>
<dbReference type="OrthoDB" id="288590at2759"/>
<dbReference type="GO" id="GO:0051213">
    <property type="term" value="F:dioxygenase activity"/>
    <property type="evidence" value="ECO:0007669"/>
    <property type="project" value="UniProtKB-KW"/>
</dbReference>
<dbReference type="Gramene" id="PRQ47108">
    <property type="protein sequence ID" value="PRQ47108"/>
    <property type="gene ID" value="RchiOBHm_Chr2g0096111"/>
</dbReference>
<evidence type="ECO:0000256" key="3">
    <source>
        <dbReference type="ARBA" id="ARBA00054658"/>
    </source>
</evidence>
<dbReference type="OMA" id="YKAFTYG"/>
<dbReference type="Pfam" id="PF03171">
    <property type="entry name" value="2OG-FeII_Oxy"/>
    <property type="match status" value="1"/>
</dbReference>
<comment type="function">
    <text evidence="3">2-oxoglutarate-dependent dioxygenase essential for auxin catabolism and maintenance of auxin homeostasis in reproductive organs. Catalyzes the irreversible oxidation of indole-3-acetic acid (IAA) to the biologically inactive 2-oxoindole-3-acetic acid (OxIAA).</text>
</comment>
<accession>A0A2P6RKZ0</accession>
<feature type="domain" description="Fe2OG dioxygenase" evidence="7">
    <location>
        <begin position="144"/>
        <end position="247"/>
    </location>
</feature>
<dbReference type="SUPFAM" id="SSF51197">
    <property type="entry name" value="Clavaminate synthase-like"/>
    <property type="match status" value="1"/>
</dbReference>
<dbReference type="InterPro" id="IPR050231">
    <property type="entry name" value="Iron_ascorbate_oxido_reductase"/>
</dbReference>
<proteinExistence type="inferred from homology"/>
<comment type="similarity">
    <text evidence="6">Belongs to the iron/ascorbate-dependent oxidoreductase family.</text>
</comment>
<organism evidence="8 9">
    <name type="scientific">Rosa chinensis</name>
    <name type="common">China rose</name>
    <dbReference type="NCBI Taxonomy" id="74649"/>
    <lineage>
        <taxon>Eukaryota</taxon>
        <taxon>Viridiplantae</taxon>
        <taxon>Streptophyta</taxon>
        <taxon>Embryophyta</taxon>
        <taxon>Tracheophyta</taxon>
        <taxon>Spermatophyta</taxon>
        <taxon>Magnoliopsida</taxon>
        <taxon>eudicotyledons</taxon>
        <taxon>Gunneridae</taxon>
        <taxon>Pentapetalae</taxon>
        <taxon>rosids</taxon>
        <taxon>fabids</taxon>
        <taxon>Rosales</taxon>
        <taxon>Rosaceae</taxon>
        <taxon>Rosoideae</taxon>
        <taxon>Rosoideae incertae sedis</taxon>
        <taxon>Rosa</taxon>
    </lineage>
</organism>
<dbReference type="InterPro" id="IPR026992">
    <property type="entry name" value="DIOX_N"/>
</dbReference>
<name>A0A2P6RKZ0_ROSCH</name>
<evidence type="ECO:0000256" key="4">
    <source>
        <dbReference type="ARBA" id="ARBA00074102"/>
    </source>
</evidence>
<evidence type="ECO:0000259" key="7">
    <source>
        <dbReference type="PROSITE" id="PS51471"/>
    </source>
</evidence>
<keyword evidence="1 6" id="KW-0479">Metal-binding</keyword>
<reference evidence="8 9" key="1">
    <citation type="journal article" date="2018" name="Nat. Genet.">
        <title>The Rosa genome provides new insights in the design of modern roses.</title>
        <authorList>
            <person name="Bendahmane M."/>
        </authorList>
    </citation>
    <scope>NUCLEOTIDE SEQUENCE [LARGE SCALE GENOMIC DNA]</scope>
    <source>
        <strain evidence="9">cv. Old Blush</strain>
    </source>
</reference>
<dbReference type="InterPro" id="IPR027443">
    <property type="entry name" value="IPNS-like_sf"/>
</dbReference>
<evidence type="ECO:0000256" key="6">
    <source>
        <dbReference type="RuleBase" id="RU003682"/>
    </source>
</evidence>
<dbReference type="Proteomes" id="UP000238479">
    <property type="component" value="Chromosome 2"/>
</dbReference>
<dbReference type="GO" id="GO:0046872">
    <property type="term" value="F:metal ion binding"/>
    <property type="evidence" value="ECO:0007669"/>
    <property type="project" value="UniProtKB-KW"/>
</dbReference>
<dbReference type="PANTHER" id="PTHR47990">
    <property type="entry name" value="2-OXOGLUTARATE (2OG) AND FE(II)-DEPENDENT OXYGENASE SUPERFAMILY PROTEIN-RELATED"/>
    <property type="match status" value="1"/>
</dbReference>
<evidence type="ECO:0000313" key="9">
    <source>
        <dbReference type="Proteomes" id="UP000238479"/>
    </source>
</evidence>
<dbReference type="PROSITE" id="PS51471">
    <property type="entry name" value="FE2OG_OXY"/>
    <property type="match status" value="1"/>
</dbReference>
<gene>
    <name evidence="8" type="ORF">RchiOBHm_Chr2g0096111</name>
</gene>
<dbReference type="AlphaFoldDB" id="A0A2P6RKZ0"/>
<evidence type="ECO:0000256" key="2">
    <source>
        <dbReference type="ARBA" id="ARBA00023004"/>
    </source>
</evidence>
<keyword evidence="9" id="KW-1185">Reference proteome</keyword>
<dbReference type="FunFam" id="2.60.120.330:FF:000017">
    <property type="entry name" value="2-oxoglutarate-dependent dioxygenase DAO"/>
    <property type="match status" value="1"/>
</dbReference>
<protein>
    <recommendedName>
        <fullName evidence="4">2-oxoglutarate-dependent dioxygenase DAO</fullName>
    </recommendedName>
    <alternativeName>
        <fullName evidence="5">Protein DIOXYGENASE FOR AUXIN OXIDATION</fullName>
    </alternativeName>
</protein>
<evidence type="ECO:0000256" key="1">
    <source>
        <dbReference type="ARBA" id="ARBA00022723"/>
    </source>
</evidence>